<keyword evidence="7" id="KW-0808">Transferase</keyword>
<evidence type="ECO:0000256" key="2">
    <source>
        <dbReference type="ARBA" id="ARBA00022741"/>
    </source>
</evidence>
<gene>
    <name evidence="7" type="ORF">MM213_03365</name>
</gene>
<evidence type="ECO:0000259" key="6">
    <source>
        <dbReference type="PROSITE" id="PS50893"/>
    </source>
</evidence>
<reference evidence="7" key="1">
    <citation type="submission" date="2022-03" db="EMBL/GenBank/DDBJ databases">
        <title>De novo assembled genomes of Belliella spp. (Cyclobacteriaceae) strains.</title>
        <authorList>
            <person name="Szabo A."/>
            <person name="Korponai K."/>
            <person name="Felfoldi T."/>
        </authorList>
    </citation>
    <scope>NUCLEOTIDE SEQUENCE</scope>
    <source>
        <strain evidence="7">DSM 111903</strain>
    </source>
</reference>
<dbReference type="InterPro" id="IPR003593">
    <property type="entry name" value="AAA+_ATPase"/>
</dbReference>
<comment type="function">
    <text evidence="5">Part of the ABC transporter complex HmuTUV involved in hemin import. Responsible for energy coupling to the transport system.</text>
</comment>
<keyword evidence="4" id="KW-1278">Translocase</keyword>
<dbReference type="InterPro" id="IPR017871">
    <property type="entry name" value="ABC_transporter-like_CS"/>
</dbReference>
<evidence type="ECO:0000313" key="8">
    <source>
        <dbReference type="Proteomes" id="UP001165430"/>
    </source>
</evidence>
<comment type="caution">
    <text evidence="7">The sequence shown here is derived from an EMBL/GenBank/DDBJ whole genome shotgun (WGS) entry which is preliminary data.</text>
</comment>
<keyword evidence="2" id="KW-0547">Nucleotide-binding</keyword>
<dbReference type="NCBIfam" id="NF010068">
    <property type="entry name" value="PRK13548.1"/>
    <property type="match status" value="1"/>
</dbReference>
<dbReference type="EMBL" id="JAKZGO010000002">
    <property type="protein sequence ID" value="MCH7412511.1"/>
    <property type="molecule type" value="Genomic_DNA"/>
</dbReference>
<keyword evidence="3 7" id="KW-0067">ATP-binding</keyword>
<dbReference type="Proteomes" id="UP001165430">
    <property type="component" value="Unassembled WGS sequence"/>
</dbReference>
<sequence>MLQGINIHFCISDKPIIGEASVKLFPGQFTAIIGPNGAGKSTLFKLLSGDLTCSRGNILYNGRLIQKYKSQELAQIRAVMPQHTVLSFPFSAWEVVELGSLNAPREISQQDIQDVMERLQIWHLRDRKYSLLSGGEKQRVQLARVLIQIWKNQPFPRYLLLDEPISSMDVSLQHLVLAMLNDLKDRNIGVLAVLHDLGLVANYADQVIMMKAGSVAFQGNLSEVYNSKNLEKLFGYPIQVKNHETGMGVMVHSLPYHYINHTIKQAQ</sequence>
<accession>A0ABS9V7W5</accession>
<dbReference type="SUPFAM" id="SSF52540">
    <property type="entry name" value="P-loop containing nucleoside triphosphate hydrolases"/>
    <property type="match status" value="1"/>
</dbReference>
<feature type="domain" description="ABC transporter" evidence="6">
    <location>
        <begin position="2"/>
        <end position="237"/>
    </location>
</feature>
<dbReference type="CDD" id="cd03214">
    <property type="entry name" value="ABC_Iron-Siderophores_B12_Hemin"/>
    <property type="match status" value="1"/>
</dbReference>
<organism evidence="7 8">
    <name type="scientific">Belliella alkalica</name>
    <dbReference type="NCBI Taxonomy" id="1730871"/>
    <lineage>
        <taxon>Bacteria</taxon>
        <taxon>Pseudomonadati</taxon>
        <taxon>Bacteroidota</taxon>
        <taxon>Cytophagia</taxon>
        <taxon>Cytophagales</taxon>
        <taxon>Cyclobacteriaceae</taxon>
        <taxon>Belliella</taxon>
    </lineage>
</organism>
<dbReference type="GO" id="GO:0005524">
    <property type="term" value="F:ATP binding"/>
    <property type="evidence" value="ECO:0007669"/>
    <property type="project" value="UniProtKB-KW"/>
</dbReference>
<evidence type="ECO:0000313" key="7">
    <source>
        <dbReference type="EMBL" id="MCH7412511.1"/>
    </source>
</evidence>
<dbReference type="InterPro" id="IPR003439">
    <property type="entry name" value="ABC_transporter-like_ATP-bd"/>
</dbReference>
<dbReference type="Gene3D" id="3.40.50.300">
    <property type="entry name" value="P-loop containing nucleotide triphosphate hydrolases"/>
    <property type="match status" value="1"/>
</dbReference>
<evidence type="ECO:0000256" key="4">
    <source>
        <dbReference type="ARBA" id="ARBA00022967"/>
    </source>
</evidence>
<keyword evidence="1" id="KW-0813">Transport</keyword>
<dbReference type="InterPro" id="IPR027417">
    <property type="entry name" value="P-loop_NTPase"/>
</dbReference>
<dbReference type="PROSITE" id="PS00211">
    <property type="entry name" value="ABC_TRANSPORTER_1"/>
    <property type="match status" value="1"/>
</dbReference>
<dbReference type="SMART" id="SM00382">
    <property type="entry name" value="AAA"/>
    <property type="match status" value="1"/>
</dbReference>
<dbReference type="GO" id="GO:0016301">
    <property type="term" value="F:kinase activity"/>
    <property type="evidence" value="ECO:0007669"/>
    <property type="project" value="UniProtKB-KW"/>
</dbReference>
<dbReference type="PANTHER" id="PTHR42794">
    <property type="entry name" value="HEMIN IMPORT ATP-BINDING PROTEIN HMUV"/>
    <property type="match status" value="1"/>
</dbReference>
<dbReference type="PANTHER" id="PTHR42794:SF1">
    <property type="entry name" value="HEMIN IMPORT ATP-BINDING PROTEIN HMUV"/>
    <property type="match status" value="1"/>
</dbReference>
<evidence type="ECO:0000256" key="5">
    <source>
        <dbReference type="ARBA" id="ARBA00037066"/>
    </source>
</evidence>
<keyword evidence="8" id="KW-1185">Reference proteome</keyword>
<name>A0ABS9V7W5_9BACT</name>
<dbReference type="Pfam" id="PF00005">
    <property type="entry name" value="ABC_tran"/>
    <property type="match status" value="1"/>
</dbReference>
<evidence type="ECO:0000256" key="1">
    <source>
        <dbReference type="ARBA" id="ARBA00022448"/>
    </source>
</evidence>
<protein>
    <submittedName>
        <fullName evidence="7">Heme ABC transporter ATP-binding protein</fullName>
    </submittedName>
</protein>
<evidence type="ECO:0000256" key="3">
    <source>
        <dbReference type="ARBA" id="ARBA00022840"/>
    </source>
</evidence>
<dbReference type="RefSeq" id="WP_241410093.1">
    <property type="nucleotide sequence ID" value="NZ_JAKZGO010000002.1"/>
</dbReference>
<proteinExistence type="predicted"/>
<dbReference type="PROSITE" id="PS50893">
    <property type="entry name" value="ABC_TRANSPORTER_2"/>
    <property type="match status" value="1"/>
</dbReference>
<keyword evidence="7" id="KW-0418">Kinase</keyword>